<dbReference type="RefSeq" id="XP_009537860.1">
    <property type="nucleotide sequence ID" value="XM_009539565.1"/>
</dbReference>
<dbReference type="AlphaFoldDB" id="G5ACM2"/>
<evidence type="ECO:0000313" key="3">
    <source>
        <dbReference type="Proteomes" id="UP000002640"/>
    </source>
</evidence>
<proteinExistence type="predicted"/>
<sequence length="114" mass="12594">MLNGFLSNSTDDSFVTSSELLLKRRYRGRYEAILKAEKAKTASDQSKVHPSRHSNPSDDTTLLEADAVSNLGIKLKEQDVLPLITRGLEFYPLAGAPESIQDFAKFVYDSQSAA</sequence>
<feature type="region of interest" description="Disordered" evidence="1">
    <location>
        <begin position="40"/>
        <end position="61"/>
    </location>
</feature>
<protein>
    <submittedName>
        <fullName evidence="2">Uncharacterized protein</fullName>
    </submittedName>
</protein>
<dbReference type="Proteomes" id="UP000002640">
    <property type="component" value="Unassembled WGS sequence"/>
</dbReference>
<keyword evidence="3" id="KW-1185">Reference proteome</keyword>
<dbReference type="KEGG" id="psoj:PHYSODRAFT_341250"/>
<dbReference type="GeneID" id="20648052"/>
<gene>
    <name evidence="2" type="ORF">PHYSODRAFT_341250</name>
</gene>
<dbReference type="EMBL" id="JH159163">
    <property type="protein sequence ID" value="EGZ07096.1"/>
    <property type="molecule type" value="Genomic_DNA"/>
</dbReference>
<accession>G5ACM2</accession>
<evidence type="ECO:0000313" key="2">
    <source>
        <dbReference type="EMBL" id="EGZ07096.1"/>
    </source>
</evidence>
<evidence type="ECO:0000256" key="1">
    <source>
        <dbReference type="SAM" id="MobiDB-lite"/>
    </source>
</evidence>
<name>G5ACM2_PHYSP</name>
<reference evidence="2 3" key="1">
    <citation type="journal article" date="2006" name="Science">
        <title>Phytophthora genome sequences uncover evolutionary origins and mechanisms of pathogenesis.</title>
        <authorList>
            <person name="Tyler B.M."/>
            <person name="Tripathy S."/>
            <person name="Zhang X."/>
            <person name="Dehal P."/>
            <person name="Jiang R.H."/>
            <person name="Aerts A."/>
            <person name="Arredondo F.D."/>
            <person name="Baxter L."/>
            <person name="Bensasson D."/>
            <person name="Beynon J.L."/>
            <person name="Chapman J."/>
            <person name="Damasceno C.M."/>
            <person name="Dorrance A.E."/>
            <person name="Dou D."/>
            <person name="Dickerman A.W."/>
            <person name="Dubchak I.L."/>
            <person name="Garbelotto M."/>
            <person name="Gijzen M."/>
            <person name="Gordon S.G."/>
            <person name="Govers F."/>
            <person name="Grunwald N.J."/>
            <person name="Huang W."/>
            <person name="Ivors K.L."/>
            <person name="Jones R.W."/>
            <person name="Kamoun S."/>
            <person name="Krampis K."/>
            <person name="Lamour K.H."/>
            <person name="Lee M.K."/>
            <person name="McDonald W.H."/>
            <person name="Medina M."/>
            <person name="Meijer H.J."/>
            <person name="Nordberg E.K."/>
            <person name="Maclean D.J."/>
            <person name="Ospina-Giraldo M.D."/>
            <person name="Morris P.F."/>
            <person name="Phuntumart V."/>
            <person name="Putnam N.H."/>
            <person name="Rash S."/>
            <person name="Rose J.K."/>
            <person name="Sakihama Y."/>
            <person name="Salamov A.A."/>
            <person name="Savidor A."/>
            <person name="Scheuring C.F."/>
            <person name="Smith B.M."/>
            <person name="Sobral B.W."/>
            <person name="Terry A."/>
            <person name="Torto-Alalibo T.A."/>
            <person name="Win J."/>
            <person name="Xu Z."/>
            <person name="Zhang H."/>
            <person name="Grigoriev I.V."/>
            <person name="Rokhsar D.S."/>
            <person name="Boore J.L."/>
        </authorList>
    </citation>
    <scope>NUCLEOTIDE SEQUENCE [LARGE SCALE GENOMIC DNA]</scope>
    <source>
        <strain evidence="2 3">P6497</strain>
    </source>
</reference>
<dbReference type="InParanoid" id="G5ACM2"/>
<organism evidence="2 3">
    <name type="scientific">Phytophthora sojae (strain P6497)</name>
    <name type="common">Soybean stem and root rot agent</name>
    <name type="synonym">Phytophthora megasperma f. sp. glycines</name>
    <dbReference type="NCBI Taxonomy" id="1094619"/>
    <lineage>
        <taxon>Eukaryota</taxon>
        <taxon>Sar</taxon>
        <taxon>Stramenopiles</taxon>
        <taxon>Oomycota</taxon>
        <taxon>Peronosporomycetes</taxon>
        <taxon>Peronosporales</taxon>
        <taxon>Peronosporaceae</taxon>
        <taxon>Phytophthora</taxon>
    </lineage>
</organism>